<dbReference type="EMBL" id="AP012273">
    <property type="protein sequence ID" value="BAO44093.1"/>
    <property type="molecule type" value="Genomic_DNA"/>
</dbReference>
<dbReference type="PANTHER" id="PTHR32294:SF0">
    <property type="entry name" value="DNA POLYMERASE III SUBUNIT ALPHA"/>
    <property type="match status" value="1"/>
</dbReference>
<dbReference type="Gene3D" id="1.10.10.1600">
    <property type="entry name" value="Bacterial DNA polymerase III alpha subunit, thumb domain"/>
    <property type="match status" value="1"/>
</dbReference>
<evidence type="ECO:0000256" key="6">
    <source>
        <dbReference type="ARBA" id="ARBA00022695"/>
    </source>
</evidence>
<keyword evidence="7" id="KW-0235">DNA replication</keyword>
<keyword evidence="5 11" id="KW-0808">Transferase</keyword>
<dbReference type="InterPro" id="IPR016195">
    <property type="entry name" value="Pol/histidinol_Pase-like"/>
</dbReference>
<evidence type="ECO:0000313" key="12">
    <source>
        <dbReference type="Proteomes" id="UP000031631"/>
    </source>
</evidence>
<dbReference type="Gene3D" id="2.40.50.140">
    <property type="entry name" value="Nucleic acid-binding proteins"/>
    <property type="match status" value="1"/>
</dbReference>
<evidence type="ECO:0000313" key="11">
    <source>
        <dbReference type="EMBL" id="BAO44093.1"/>
    </source>
</evidence>
<dbReference type="EC" id="2.7.7.7" evidence="2"/>
<keyword evidence="4" id="KW-0963">Cytoplasm</keyword>
<dbReference type="SUPFAM" id="SSF89550">
    <property type="entry name" value="PHP domain-like"/>
    <property type="match status" value="1"/>
</dbReference>
<evidence type="ECO:0000256" key="5">
    <source>
        <dbReference type="ARBA" id="ARBA00022679"/>
    </source>
</evidence>
<evidence type="ECO:0000259" key="10">
    <source>
        <dbReference type="SMART" id="SM00481"/>
    </source>
</evidence>
<comment type="catalytic activity">
    <reaction evidence="9">
        <text>DNA(n) + a 2'-deoxyribonucleoside 5'-triphosphate = DNA(n+1) + diphosphate</text>
        <dbReference type="Rhea" id="RHEA:22508"/>
        <dbReference type="Rhea" id="RHEA-COMP:17339"/>
        <dbReference type="Rhea" id="RHEA-COMP:17340"/>
        <dbReference type="ChEBI" id="CHEBI:33019"/>
        <dbReference type="ChEBI" id="CHEBI:61560"/>
        <dbReference type="ChEBI" id="CHEBI:173112"/>
        <dbReference type="EC" id="2.7.7.7"/>
    </reaction>
</comment>
<proteinExistence type="predicted"/>
<dbReference type="SMART" id="SM00481">
    <property type="entry name" value="POLIIIAc"/>
    <property type="match status" value="1"/>
</dbReference>
<name>A0A7U6JHV0_9GAMM</name>
<dbReference type="RefSeq" id="WP_041070403.1">
    <property type="nucleotide sequence ID" value="NZ_AP012273.1"/>
</dbReference>
<dbReference type="InterPro" id="IPR049821">
    <property type="entry name" value="PolIIIA_DnaE1_PHP"/>
</dbReference>
<dbReference type="Pfam" id="PF20914">
    <property type="entry name" value="DNA_pol_IIIA_C"/>
    <property type="match status" value="1"/>
</dbReference>
<dbReference type="InterPro" id="IPR048472">
    <property type="entry name" value="DNA_pol_IIIA_C"/>
</dbReference>
<dbReference type="GO" id="GO:0003676">
    <property type="term" value="F:nucleic acid binding"/>
    <property type="evidence" value="ECO:0007669"/>
    <property type="project" value="InterPro"/>
</dbReference>
<evidence type="ECO:0000256" key="1">
    <source>
        <dbReference type="ARBA" id="ARBA00004496"/>
    </source>
</evidence>
<accession>A0A7U6JHV0</accession>
<dbReference type="InterPro" id="IPR004365">
    <property type="entry name" value="NA-bd_OB_tRNA"/>
</dbReference>
<dbReference type="AlphaFoldDB" id="A0A7U6JHV0"/>
<dbReference type="InterPro" id="IPR011708">
    <property type="entry name" value="DNA_pol3_alpha_NTPase_dom"/>
</dbReference>
<dbReference type="InterPro" id="IPR012340">
    <property type="entry name" value="NA-bd_OB-fold"/>
</dbReference>
<dbReference type="CDD" id="cd07433">
    <property type="entry name" value="PHP_PolIIIA_DnaE1"/>
    <property type="match status" value="1"/>
</dbReference>
<feature type="domain" description="Polymerase/histidinol phosphatase N-terminal" evidence="10">
    <location>
        <begin position="6"/>
        <end position="73"/>
    </location>
</feature>
<evidence type="ECO:0000256" key="8">
    <source>
        <dbReference type="ARBA" id="ARBA00022932"/>
    </source>
</evidence>
<dbReference type="CDD" id="cd04485">
    <property type="entry name" value="DnaE_OBF"/>
    <property type="match status" value="1"/>
</dbReference>
<evidence type="ECO:0000256" key="2">
    <source>
        <dbReference type="ARBA" id="ARBA00012417"/>
    </source>
</evidence>
<comment type="subcellular location">
    <subcellularLocation>
        <location evidence="1">Cytoplasm</location>
    </subcellularLocation>
</comment>
<dbReference type="InterPro" id="IPR041931">
    <property type="entry name" value="DNA_pol3_alpha_thumb_dom"/>
</dbReference>
<dbReference type="NCBIfam" id="NF004226">
    <property type="entry name" value="PRK05673.1"/>
    <property type="match status" value="1"/>
</dbReference>
<dbReference type="OrthoDB" id="9803237at2"/>
<dbReference type="GO" id="GO:0008408">
    <property type="term" value="F:3'-5' exonuclease activity"/>
    <property type="evidence" value="ECO:0007669"/>
    <property type="project" value="InterPro"/>
</dbReference>
<dbReference type="Pfam" id="PF02811">
    <property type="entry name" value="PHP"/>
    <property type="match status" value="1"/>
</dbReference>
<dbReference type="KEGG" id="tbn:TBH_C1166"/>
<dbReference type="GO" id="GO:0005737">
    <property type="term" value="C:cytoplasm"/>
    <property type="evidence" value="ECO:0007669"/>
    <property type="project" value="UniProtKB-SubCell"/>
</dbReference>
<keyword evidence="8" id="KW-0239">DNA-directed DNA polymerase</keyword>
<dbReference type="GO" id="GO:0006260">
    <property type="term" value="P:DNA replication"/>
    <property type="evidence" value="ECO:0007669"/>
    <property type="project" value="UniProtKB-KW"/>
</dbReference>
<dbReference type="Gene3D" id="1.10.150.870">
    <property type="match status" value="1"/>
</dbReference>
<dbReference type="NCBIfam" id="TIGR00594">
    <property type="entry name" value="polc"/>
    <property type="match status" value="1"/>
</dbReference>
<dbReference type="Gene3D" id="3.20.20.140">
    <property type="entry name" value="Metal-dependent hydrolases"/>
    <property type="match status" value="1"/>
</dbReference>
<dbReference type="InterPro" id="IPR003141">
    <property type="entry name" value="Pol/His_phosphatase_N"/>
</dbReference>
<reference evidence="11 12" key="1">
    <citation type="journal article" date="2014" name="PLoS ONE">
        <title>Physiological and genomic features of a novel sulfur-oxidizing gammaproteobacterium belonging to a previously uncultivated symbiotic lineage isolated from a hydrothermal vent.</title>
        <authorList>
            <person name="Nunoura T."/>
            <person name="Takaki Y."/>
            <person name="Kazama H."/>
            <person name="Kakuta J."/>
            <person name="Shimamura S."/>
            <person name="Makita H."/>
            <person name="Hirai M."/>
            <person name="Miyazaki M."/>
            <person name="Takai K."/>
        </authorList>
    </citation>
    <scope>NUCLEOTIDE SEQUENCE [LARGE SCALE GENOMIC DNA]</scope>
    <source>
        <strain evidence="11 12">Hiromi1</strain>
    </source>
</reference>
<evidence type="ECO:0000256" key="9">
    <source>
        <dbReference type="ARBA" id="ARBA00049244"/>
    </source>
</evidence>
<dbReference type="FunFam" id="1.10.10.1600:FF:000001">
    <property type="entry name" value="DNA polymerase III subunit alpha"/>
    <property type="match status" value="1"/>
</dbReference>
<keyword evidence="12" id="KW-1185">Reference proteome</keyword>
<dbReference type="PANTHER" id="PTHR32294">
    <property type="entry name" value="DNA POLYMERASE III SUBUNIT ALPHA"/>
    <property type="match status" value="1"/>
</dbReference>
<dbReference type="Pfam" id="PF07733">
    <property type="entry name" value="DNA_pol3_alpha"/>
    <property type="match status" value="1"/>
</dbReference>
<dbReference type="Pfam" id="PF14579">
    <property type="entry name" value="HHH_6"/>
    <property type="match status" value="1"/>
</dbReference>
<dbReference type="Pfam" id="PF17657">
    <property type="entry name" value="DNA_pol3_finger"/>
    <property type="match status" value="1"/>
</dbReference>
<sequence>MEPRFVHLHLHTEYSMVDSVVRIKPLVESLAEQGMPAVAVTDQFNLFSLVKFYRATTGAGIKPIFGVDLHLRNPENLNHPDRLVLLARNDTGYRNLRELVSRGYQQGQHLGKPMLDRDWLTLQSCEGLIALSGARDGDVGRALLAGHQQQAEELLDYWLERFGDAYYLQLVRTGRPDEEDCLHLSVELAARRQVPVVATNEVCFLKEEDFQAHEVRVCINQGRTLDDPRRPRDYSPQQYLRSAEEMAELFRDIPEALENSVEIARRCNVTMTFGENFLPDFPVPDGLSMDEFFRQLAWEGLEKRLDRILDRNAGDFEEQRKPYDERLKTELDVIIEMGFPGYFLIVADFIQWAKDNDIPVGPGRGSGAGSLVAYALKITDLDPLALELLFERFLNPERVSMPDFDIDFCMDKRDDVIEYVAQKYGREAVSQIITYGSMAAKAVVRDVGRVLGHPYGFTDRVAKMVPFDLGITLSKALEESEDLKQAYENDEEVTQLIDMALQLEGLTRNAGKHAGGVVIAPGKLTDFSALYCDADGGNLVTQFDKNDVEAVGLVKFDFLGLRTLTIIDWALKSVNRQRREQGLEPVDIDAIPMDDPESFALLKSAATTAVFQLESHGMKELISKLQPDSFDEITALVALYRPGPLGTGMVDDFIACKHGKKQAEYPHPKLEPILKPTYGVILYQEQVMQIAQELAGYSLGGADLLRRAMGKKKPEEMEKQGEIFRQGAVERGVDEALATRIFDLMAHFAGYGFNKSHSAAYALVSYQTLWLKAHYPAPFMAAVLSADMDNTDKVVHLIEECREMQLEVLPPQVNRSEYMFNADGDRTVVYGLGAIKGVGESAIDGIIAAREEGGAFKDLFDFCRRIDLRKCNRRVLESLIRAGALDEMGSNRATLMVQLPLALKMAEQHHALEAAGQTDLFGMSEPEAPPAMGIIPDDQEDWSDEQRLRGEKETLGLFLTGHPIDFYEQELKQIASRIGSLSLDENQKGYGRGKEVTVAGLVMAVNKRNTQRGTMASVLLDDKSGRIELTLFNEAFEACRELLVVDKVLVVQGKLVHDEYRGGLGLRANEVSSFEDYRESRLAALDLVLDEQFIRSRKWTAVDLRNWLQELLADFRGGRVPVAIRYQRADASALIRLGDEWRVKPGDELLHRLYRVLGEEGVVLHFGNFVQEPATVGA</sequence>
<gene>
    <name evidence="11" type="ORF">TBH_C1166</name>
</gene>
<dbReference type="SUPFAM" id="SSF50249">
    <property type="entry name" value="Nucleic acid-binding proteins"/>
    <property type="match status" value="1"/>
</dbReference>
<dbReference type="FunFam" id="1.10.150.870:FF:000001">
    <property type="entry name" value="DNA polymerase III subunit alpha"/>
    <property type="match status" value="1"/>
</dbReference>
<evidence type="ECO:0000256" key="7">
    <source>
        <dbReference type="ARBA" id="ARBA00022705"/>
    </source>
</evidence>
<organism evidence="11 12">
    <name type="scientific">Thiolapillus brandeum</name>
    <dbReference type="NCBI Taxonomy" id="1076588"/>
    <lineage>
        <taxon>Bacteria</taxon>
        <taxon>Pseudomonadati</taxon>
        <taxon>Pseudomonadota</taxon>
        <taxon>Gammaproteobacteria</taxon>
        <taxon>Chromatiales</taxon>
        <taxon>Sedimenticolaceae</taxon>
        <taxon>Thiolapillus</taxon>
    </lineage>
</organism>
<evidence type="ECO:0000256" key="4">
    <source>
        <dbReference type="ARBA" id="ARBA00022490"/>
    </source>
</evidence>
<dbReference type="InterPro" id="IPR004013">
    <property type="entry name" value="PHP_dom"/>
</dbReference>
<dbReference type="Pfam" id="PF01336">
    <property type="entry name" value="tRNA_anti-codon"/>
    <property type="match status" value="1"/>
</dbReference>
<dbReference type="InterPro" id="IPR040982">
    <property type="entry name" value="DNA_pol3_finger"/>
</dbReference>
<dbReference type="Proteomes" id="UP000031631">
    <property type="component" value="Chromosome"/>
</dbReference>
<dbReference type="GO" id="GO:0003887">
    <property type="term" value="F:DNA-directed DNA polymerase activity"/>
    <property type="evidence" value="ECO:0007669"/>
    <property type="project" value="UniProtKB-KW"/>
</dbReference>
<evidence type="ECO:0000256" key="3">
    <source>
        <dbReference type="ARBA" id="ARBA00019114"/>
    </source>
</evidence>
<keyword evidence="6 11" id="KW-0548">Nucleotidyltransferase</keyword>
<protein>
    <recommendedName>
        <fullName evidence="3">DNA polymerase III subunit alpha</fullName>
        <ecNumber evidence="2">2.7.7.7</ecNumber>
    </recommendedName>
</protein>
<dbReference type="InterPro" id="IPR029460">
    <property type="entry name" value="DNAPol_HHH"/>
</dbReference>
<dbReference type="InterPro" id="IPR004805">
    <property type="entry name" value="DnaE2/DnaE/PolC"/>
</dbReference>